<dbReference type="Pfam" id="PF24864">
    <property type="entry name" value="DUF7730"/>
    <property type="match status" value="1"/>
</dbReference>
<dbReference type="PANTHER" id="PTHR38790:SF8">
    <property type="entry name" value="F-BOX DOMAIN-CONTAINING PROTEIN"/>
    <property type="match status" value="1"/>
</dbReference>
<accession>A0A6A6IY45</accession>
<dbReference type="OrthoDB" id="4757095at2759"/>
<reference evidence="2" key="1">
    <citation type="journal article" date="2020" name="Stud. Mycol.">
        <title>101 Dothideomycetes genomes: a test case for predicting lifestyles and emergence of pathogens.</title>
        <authorList>
            <person name="Haridas S."/>
            <person name="Albert R."/>
            <person name="Binder M."/>
            <person name="Bloem J."/>
            <person name="Labutti K."/>
            <person name="Salamov A."/>
            <person name="Andreopoulos B."/>
            <person name="Baker S."/>
            <person name="Barry K."/>
            <person name="Bills G."/>
            <person name="Bluhm B."/>
            <person name="Cannon C."/>
            <person name="Castanera R."/>
            <person name="Culley D."/>
            <person name="Daum C."/>
            <person name="Ezra D."/>
            <person name="Gonzalez J."/>
            <person name="Henrissat B."/>
            <person name="Kuo A."/>
            <person name="Liang C."/>
            <person name="Lipzen A."/>
            <person name="Lutzoni F."/>
            <person name="Magnuson J."/>
            <person name="Mondo S."/>
            <person name="Nolan M."/>
            <person name="Ohm R."/>
            <person name="Pangilinan J."/>
            <person name="Park H.-J."/>
            <person name="Ramirez L."/>
            <person name="Alfaro M."/>
            <person name="Sun H."/>
            <person name="Tritt A."/>
            <person name="Yoshinaga Y."/>
            <person name="Zwiers L.-H."/>
            <person name="Turgeon B."/>
            <person name="Goodwin S."/>
            <person name="Spatafora J."/>
            <person name="Crous P."/>
            <person name="Grigoriev I."/>
        </authorList>
    </citation>
    <scope>NUCLEOTIDE SEQUENCE</scope>
    <source>
        <strain evidence="2">CBS 122368</strain>
    </source>
</reference>
<dbReference type="RefSeq" id="XP_033690232.1">
    <property type="nucleotide sequence ID" value="XM_033827954.1"/>
</dbReference>
<sequence length="339" mass="39226">MEGGGSLFSRIRPAKRTPKKIRGFLSLPGELRNLVYRYYFLEEFRCEIAAKGCDFTYREPKLMKLCVGIVNPDGPAWRYKEKAKPASPTTLRISRPLGNCKHIDGLKTSWFNSLCALMLVCKQIHREAIVFLYHTTTFVFNAPNRITNFLDAVPTKNLSYVTKLHLHYGTYGHPSFLADQIWKKKHVASWTRACKAAAKKLINLQELEIWMRVNDSTLYFDLRQEWVQPLLQFRRLARTRKSMSVADTTTSFASEDHKVPKSLKAAKIHFRTYWSDCCGLCNNPNLADASLDLHHLFAKAIGRAILGASEEEAMAEFKEAWEGKYEQWKHYLRFYKTGW</sequence>
<proteinExistence type="predicted"/>
<feature type="domain" description="DUF7730" evidence="1">
    <location>
        <begin position="24"/>
        <end position="231"/>
    </location>
</feature>
<protein>
    <recommendedName>
        <fullName evidence="1">DUF7730 domain-containing protein</fullName>
    </recommendedName>
</protein>
<dbReference type="Proteomes" id="UP000800094">
    <property type="component" value="Unassembled WGS sequence"/>
</dbReference>
<keyword evidence="3" id="KW-1185">Reference proteome</keyword>
<dbReference type="EMBL" id="ML987190">
    <property type="protein sequence ID" value="KAF2255228.1"/>
    <property type="molecule type" value="Genomic_DNA"/>
</dbReference>
<dbReference type="PANTHER" id="PTHR38790">
    <property type="entry name" value="2EXR DOMAIN-CONTAINING PROTEIN-RELATED"/>
    <property type="match status" value="1"/>
</dbReference>
<gene>
    <name evidence="2" type="ORF">BU26DRAFT_514979</name>
</gene>
<organism evidence="2 3">
    <name type="scientific">Trematosphaeria pertusa</name>
    <dbReference type="NCBI Taxonomy" id="390896"/>
    <lineage>
        <taxon>Eukaryota</taxon>
        <taxon>Fungi</taxon>
        <taxon>Dikarya</taxon>
        <taxon>Ascomycota</taxon>
        <taxon>Pezizomycotina</taxon>
        <taxon>Dothideomycetes</taxon>
        <taxon>Pleosporomycetidae</taxon>
        <taxon>Pleosporales</taxon>
        <taxon>Massarineae</taxon>
        <taxon>Trematosphaeriaceae</taxon>
        <taxon>Trematosphaeria</taxon>
    </lineage>
</organism>
<dbReference type="AlphaFoldDB" id="A0A6A6IY45"/>
<evidence type="ECO:0000313" key="2">
    <source>
        <dbReference type="EMBL" id="KAF2255228.1"/>
    </source>
</evidence>
<dbReference type="InterPro" id="IPR056632">
    <property type="entry name" value="DUF7730"/>
</dbReference>
<evidence type="ECO:0000259" key="1">
    <source>
        <dbReference type="Pfam" id="PF24864"/>
    </source>
</evidence>
<name>A0A6A6IY45_9PLEO</name>
<dbReference type="GeneID" id="54581284"/>
<evidence type="ECO:0000313" key="3">
    <source>
        <dbReference type="Proteomes" id="UP000800094"/>
    </source>
</evidence>